<sequence length="152" mass="17313">MQTSINSNSSTKKNKPIKKIKPVCLTVAEPYQIKYMCKNIKKQHITNQSIHPPPLDAVPPDSFSTPISTDNTNHHQISYILILFALLTSNLSHIRNQHMQHVDSSQYFTNFSFDIISIFIVIILLGIITFQHLGQKCDLLFRVLCLILAILI</sequence>
<dbReference type="VEuPathDB" id="VectorBase:CSON011228"/>
<keyword evidence="1" id="KW-1133">Transmembrane helix</keyword>
<keyword evidence="1" id="KW-0812">Transmembrane</keyword>
<keyword evidence="1" id="KW-0472">Membrane</keyword>
<proteinExistence type="predicted"/>
<evidence type="ECO:0000313" key="2">
    <source>
        <dbReference type="EMBL" id="SSX24671.1"/>
    </source>
</evidence>
<name>A0A336M5P7_CULSO</name>
<feature type="transmembrane region" description="Helical" evidence="1">
    <location>
        <begin position="107"/>
        <end position="127"/>
    </location>
</feature>
<dbReference type="AlphaFoldDB" id="A0A336M5P7"/>
<organism evidence="2">
    <name type="scientific">Culicoides sonorensis</name>
    <name type="common">Biting midge</name>
    <dbReference type="NCBI Taxonomy" id="179676"/>
    <lineage>
        <taxon>Eukaryota</taxon>
        <taxon>Metazoa</taxon>
        <taxon>Ecdysozoa</taxon>
        <taxon>Arthropoda</taxon>
        <taxon>Hexapoda</taxon>
        <taxon>Insecta</taxon>
        <taxon>Pterygota</taxon>
        <taxon>Neoptera</taxon>
        <taxon>Endopterygota</taxon>
        <taxon>Diptera</taxon>
        <taxon>Nematocera</taxon>
        <taxon>Chironomoidea</taxon>
        <taxon>Ceratopogonidae</taxon>
        <taxon>Ceratopogoninae</taxon>
        <taxon>Culicoides</taxon>
        <taxon>Monoculicoides</taxon>
    </lineage>
</organism>
<accession>A0A336M5P7</accession>
<dbReference type="EMBL" id="UFQT01000481">
    <property type="protein sequence ID" value="SSX24671.1"/>
    <property type="molecule type" value="Genomic_DNA"/>
</dbReference>
<gene>
    <name evidence="2" type="primary">CSON011228</name>
</gene>
<reference evidence="2" key="1">
    <citation type="submission" date="2018-07" db="EMBL/GenBank/DDBJ databases">
        <authorList>
            <person name="Quirk P.G."/>
            <person name="Krulwich T.A."/>
        </authorList>
    </citation>
    <scope>NUCLEOTIDE SEQUENCE</scope>
</reference>
<protein>
    <submittedName>
        <fullName evidence="2">CSON011228 protein</fullName>
    </submittedName>
</protein>
<evidence type="ECO:0000256" key="1">
    <source>
        <dbReference type="SAM" id="Phobius"/>
    </source>
</evidence>
<feature type="transmembrane region" description="Helical" evidence="1">
    <location>
        <begin position="77"/>
        <end position="95"/>
    </location>
</feature>